<dbReference type="Proteomes" id="UP000646827">
    <property type="component" value="Unassembled WGS sequence"/>
</dbReference>
<proteinExistence type="predicted"/>
<evidence type="ECO:0000259" key="9">
    <source>
        <dbReference type="PROSITE" id="PS51747"/>
    </source>
</evidence>
<evidence type="ECO:0000256" key="7">
    <source>
        <dbReference type="ARBA" id="ARBA00041763"/>
    </source>
</evidence>
<keyword evidence="3" id="KW-0545">Nucleotide biosynthesis</keyword>
<evidence type="ECO:0000256" key="6">
    <source>
        <dbReference type="ARBA" id="ARBA00038938"/>
    </source>
</evidence>
<dbReference type="EMBL" id="JAEPRB010000097">
    <property type="protein sequence ID" value="KAG2221894.1"/>
    <property type="molecule type" value="Genomic_DNA"/>
</dbReference>
<sequence>MFIGIVGTRCSGKHSVAEYLIENHGFQLLNIKNSSHIVDQPIYQNGIEFSTIEEMHNHVTGRWRENYVTCDIDGESLNLLKKRPFFLLISIEAPLSMRYQRFIERFYLFIFFKDKKYENDHHVLSLEQFIQQDDIAMYNTASNKIASPQQQQQQSLLPLHRIISVSDVTITNIYTNKCDFMTCLNSMDLINPERLRPSWDTYFMHLSDLAARRSNCMKRRVGCILVKDSRIIATGYNGTPRGLRNCNEGGCGRCNANAPCGTGLDRCLCMHAEENALLEAGRSRVDNVAGVVLYCNTCPCLGWGVNGMKLYLGCAIKIVQIGVKEVVFSKSYGMDELTAQVFAEGQVKLRQHSPPSMRLEGQMSIMEEKIIEQLGWKQPSSTSS</sequence>
<evidence type="ECO:0000256" key="2">
    <source>
        <dbReference type="ARBA" id="ARBA00022723"/>
    </source>
</evidence>
<keyword evidence="11" id="KW-1185">Reference proteome</keyword>
<accession>A0A8H7S1L3</accession>
<dbReference type="SUPFAM" id="SSF53927">
    <property type="entry name" value="Cytidine deaminase-like"/>
    <property type="match status" value="1"/>
</dbReference>
<feature type="domain" description="CMP/dCMP-type deaminase" evidence="9">
    <location>
        <begin position="198"/>
        <end position="345"/>
    </location>
</feature>
<evidence type="ECO:0000313" key="11">
    <source>
        <dbReference type="Proteomes" id="UP000646827"/>
    </source>
</evidence>
<dbReference type="Gene3D" id="3.40.50.300">
    <property type="entry name" value="P-loop containing nucleotide triphosphate hydrolases"/>
    <property type="match status" value="1"/>
</dbReference>
<keyword evidence="5" id="KW-0862">Zinc</keyword>
<evidence type="ECO:0000256" key="1">
    <source>
        <dbReference type="ARBA" id="ARBA00001947"/>
    </source>
</evidence>
<keyword evidence="2" id="KW-0479">Metal-binding</keyword>
<reference evidence="10 11" key="1">
    <citation type="submission" date="2020-12" db="EMBL/GenBank/DDBJ databases">
        <title>Metabolic potential, ecology and presence of endohyphal bacteria is reflected in genomic diversity of Mucoromycotina.</title>
        <authorList>
            <person name="Muszewska A."/>
            <person name="Okrasinska A."/>
            <person name="Steczkiewicz K."/>
            <person name="Drgas O."/>
            <person name="Orlowska M."/>
            <person name="Perlinska-Lenart U."/>
            <person name="Aleksandrzak-Piekarczyk T."/>
            <person name="Szatraj K."/>
            <person name="Zielenkiewicz U."/>
            <person name="Pilsyk S."/>
            <person name="Malc E."/>
            <person name="Mieczkowski P."/>
            <person name="Kruszewska J.S."/>
            <person name="Biernat P."/>
            <person name="Pawlowska J."/>
        </authorList>
    </citation>
    <scope>NUCLEOTIDE SEQUENCE [LARGE SCALE GENOMIC DNA]</scope>
    <source>
        <strain evidence="10 11">CBS 142.35</strain>
    </source>
</reference>
<comment type="caution">
    <text evidence="10">The sequence shown here is derived from an EMBL/GenBank/DDBJ whole genome shotgun (WGS) entry which is preliminary data.</text>
</comment>
<dbReference type="FunFam" id="3.40.140.10:FF:000035">
    <property type="entry name" value="dCMP deaminase"/>
    <property type="match status" value="1"/>
</dbReference>
<dbReference type="CDD" id="cd01286">
    <property type="entry name" value="deoxycytidylate_deaminase"/>
    <property type="match status" value="1"/>
</dbReference>
<evidence type="ECO:0000313" key="10">
    <source>
        <dbReference type="EMBL" id="KAG2221894.1"/>
    </source>
</evidence>
<dbReference type="SUPFAM" id="SSF52540">
    <property type="entry name" value="P-loop containing nucleoside triphosphate hydrolases"/>
    <property type="match status" value="1"/>
</dbReference>
<evidence type="ECO:0000256" key="3">
    <source>
        <dbReference type="ARBA" id="ARBA00022727"/>
    </source>
</evidence>
<dbReference type="InterPro" id="IPR027417">
    <property type="entry name" value="P-loop_NTPase"/>
</dbReference>
<dbReference type="GO" id="GO:0009165">
    <property type="term" value="P:nucleotide biosynthetic process"/>
    <property type="evidence" value="ECO:0007669"/>
    <property type="project" value="UniProtKB-KW"/>
</dbReference>
<dbReference type="GO" id="GO:0004132">
    <property type="term" value="F:dCMP deaminase activity"/>
    <property type="evidence" value="ECO:0007669"/>
    <property type="project" value="UniProtKB-EC"/>
</dbReference>
<dbReference type="InterPro" id="IPR015517">
    <property type="entry name" value="dCMP_deaminase-rel"/>
</dbReference>
<gene>
    <name evidence="10" type="ORF">INT45_012538</name>
</gene>
<comment type="cofactor">
    <cofactor evidence="1">
        <name>Zn(2+)</name>
        <dbReference type="ChEBI" id="CHEBI:29105"/>
    </cofactor>
</comment>
<keyword evidence="4" id="KW-0378">Hydrolase</keyword>
<dbReference type="InterPro" id="IPR002125">
    <property type="entry name" value="CMP_dCMP_dom"/>
</dbReference>
<evidence type="ECO:0000256" key="4">
    <source>
        <dbReference type="ARBA" id="ARBA00022801"/>
    </source>
</evidence>
<evidence type="ECO:0000256" key="8">
    <source>
        <dbReference type="ARBA" id="ARBA00071582"/>
    </source>
</evidence>
<dbReference type="GO" id="GO:0005737">
    <property type="term" value="C:cytoplasm"/>
    <property type="evidence" value="ECO:0007669"/>
    <property type="project" value="TreeGrafter"/>
</dbReference>
<dbReference type="PANTHER" id="PTHR11086:SF18">
    <property type="entry name" value="DEOXYCYTIDYLATE DEAMINASE"/>
    <property type="match status" value="1"/>
</dbReference>
<dbReference type="EC" id="3.5.4.12" evidence="6"/>
<dbReference type="AlphaFoldDB" id="A0A8H7S1L3"/>
<dbReference type="OrthoDB" id="10063137at2759"/>
<dbReference type="Pfam" id="PF00383">
    <property type="entry name" value="dCMP_cyt_deam_1"/>
    <property type="match status" value="1"/>
</dbReference>
<protein>
    <recommendedName>
        <fullName evidence="8">Deoxycytidylate deaminase</fullName>
        <ecNumber evidence="6">3.5.4.12</ecNumber>
    </recommendedName>
    <alternativeName>
        <fullName evidence="7">dCMP deaminase</fullName>
    </alternativeName>
</protein>
<dbReference type="PANTHER" id="PTHR11086">
    <property type="entry name" value="DEOXYCYTIDYLATE DEAMINASE-RELATED"/>
    <property type="match status" value="1"/>
</dbReference>
<name>A0A8H7S1L3_9FUNG</name>
<dbReference type="InterPro" id="IPR016193">
    <property type="entry name" value="Cytidine_deaminase-like"/>
</dbReference>
<dbReference type="PROSITE" id="PS51747">
    <property type="entry name" value="CYT_DCMP_DEAMINASES_2"/>
    <property type="match status" value="1"/>
</dbReference>
<dbReference type="GO" id="GO:0046872">
    <property type="term" value="F:metal ion binding"/>
    <property type="evidence" value="ECO:0007669"/>
    <property type="project" value="UniProtKB-KW"/>
</dbReference>
<dbReference type="Gene3D" id="3.40.140.10">
    <property type="entry name" value="Cytidine Deaminase, domain 2"/>
    <property type="match status" value="1"/>
</dbReference>
<organism evidence="10 11">
    <name type="scientific">Circinella minor</name>
    <dbReference type="NCBI Taxonomy" id="1195481"/>
    <lineage>
        <taxon>Eukaryota</taxon>
        <taxon>Fungi</taxon>
        <taxon>Fungi incertae sedis</taxon>
        <taxon>Mucoromycota</taxon>
        <taxon>Mucoromycotina</taxon>
        <taxon>Mucoromycetes</taxon>
        <taxon>Mucorales</taxon>
        <taxon>Lichtheimiaceae</taxon>
        <taxon>Circinella</taxon>
    </lineage>
</organism>
<evidence type="ECO:0000256" key="5">
    <source>
        <dbReference type="ARBA" id="ARBA00022833"/>
    </source>
</evidence>
<dbReference type="InterPro" id="IPR035105">
    <property type="entry name" value="Deoxycytidylate_deaminase_dom"/>
</dbReference>